<proteinExistence type="predicted"/>
<protein>
    <submittedName>
        <fullName evidence="1">Uncharacterized protein</fullName>
    </submittedName>
</protein>
<evidence type="ECO:0000313" key="1">
    <source>
        <dbReference type="EMBL" id="TGO61173.1"/>
    </source>
</evidence>
<comment type="caution">
    <text evidence="1">The sequence shown here is derived from an EMBL/GenBank/DDBJ whole genome shotgun (WGS) entry which is preliminary data.</text>
</comment>
<dbReference type="AlphaFoldDB" id="A0A4Z1IWH5"/>
<dbReference type="OrthoDB" id="10331375at2759"/>
<sequence length="142" mass="15672">MWTSLNAAGQSLSPAGQYANFKAVIKFPGYRCRSSLQRVPRDRQICYSCQQSSVRFQLMPAEFSVDSDLSPEKGGQLRKAAHVMHVSVSYSEAQVKNGYCGVEPLGWHIFDTSATDNQILGPAKTRLSASFGSDQLHDNNQL</sequence>
<keyword evidence="2" id="KW-1185">Reference proteome</keyword>
<name>A0A4Z1IWH5_9HELO</name>
<dbReference type="Proteomes" id="UP000297527">
    <property type="component" value="Unassembled WGS sequence"/>
</dbReference>
<accession>A0A4Z1IWH5</accession>
<dbReference type="EMBL" id="PQXN01000029">
    <property type="protein sequence ID" value="TGO61173.1"/>
    <property type="molecule type" value="Genomic_DNA"/>
</dbReference>
<gene>
    <name evidence="1" type="ORF">BCON_0029g00140</name>
</gene>
<reference evidence="1 2" key="1">
    <citation type="submission" date="2017-12" db="EMBL/GenBank/DDBJ databases">
        <title>Comparative genomics of Botrytis spp.</title>
        <authorList>
            <person name="Valero-Jimenez C.A."/>
            <person name="Tapia P."/>
            <person name="Veloso J."/>
            <person name="Silva-Moreno E."/>
            <person name="Staats M."/>
            <person name="Valdes J.H."/>
            <person name="Van Kan J.A.L."/>
        </authorList>
    </citation>
    <scope>NUCLEOTIDE SEQUENCE [LARGE SCALE GENOMIC DNA]</scope>
    <source>
        <strain evidence="1 2">MUCL11595</strain>
    </source>
</reference>
<evidence type="ECO:0000313" key="2">
    <source>
        <dbReference type="Proteomes" id="UP000297527"/>
    </source>
</evidence>
<organism evidence="1 2">
    <name type="scientific">Botryotinia convoluta</name>
    <dbReference type="NCBI Taxonomy" id="54673"/>
    <lineage>
        <taxon>Eukaryota</taxon>
        <taxon>Fungi</taxon>
        <taxon>Dikarya</taxon>
        <taxon>Ascomycota</taxon>
        <taxon>Pezizomycotina</taxon>
        <taxon>Leotiomycetes</taxon>
        <taxon>Helotiales</taxon>
        <taxon>Sclerotiniaceae</taxon>
        <taxon>Botryotinia</taxon>
    </lineage>
</organism>